<dbReference type="PANTHER" id="PTHR40590:SF1">
    <property type="entry name" value="CYTOPLASMIC PROTEIN"/>
    <property type="match status" value="1"/>
</dbReference>
<reference evidence="2 3" key="1">
    <citation type="submission" date="2018-05" db="EMBL/GenBank/DDBJ databases">
        <title>Genomic Encyclopedia of Type Strains, Phase IV (KMG-IV): sequencing the most valuable type-strain genomes for metagenomic binning, comparative biology and taxonomic classification.</title>
        <authorList>
            <person name="Goeker M."/>
        </authorList>
    </citation>
    <scope>NUCLEOTIDE SEQUENCE [LARGE SCALE GENOMIC DNA]</scope>
    <source>
        <strain evidence="2 3">DSM 103371</strain>
    </source>
</reference>
<sequence>MIRVLAAALSALTMSLAPGLAAAQSCGTEDLIAGLDAAQKARLDALVAEHPFAEGTLFRASKDGSDVVVVGTIHLPDPRLQPLVDALEAEVRAADLLILEASAEDEAGLATLAATKPEMFFLTEGPTLIDMLTEAEWSEVTDRLSAIGVPGFMAAKFQPWYLSMTLAVPPCAMTLLQQGQVGLDRQLEIIATDAQVQVATLDDAEALLKLFSDEPMDAQLDGLRVTLETQADGNASTSTLIEAYFDGRVREAWEFGRIQIEDAGVENGAEMFEEVNQSLLVGRNQSWEPLIVDMVDGKNAVIAVGAAHLSGESGVLRSLERAGYDIAPF</sequence>
<dbReference type="KEGG" id="salo:EF888_02710"/>
<accession>A0A316GBZ9</accession>
<comment type="caution">
    <text evidence="2">The sequence shown here is derived from an EMBL/GenBank/DDBJ whole genome shotgun (WGS) entry which is preliminary data.</text>
</comment>
<dbReference type="Proteomes" id="UP000245390">
    <property type="component" value="Unassembled WGS sequence"/>
</dbReference>
<feature type="chain" id="PRO_5016411115" description="TraB family protein" evidence="1">
    <location>
        <begin position="24"/>
        <end position="329"/>
    </location>
</feature>
<dbReference type="CDD" id="cd14789">
    <property type="entry name" value="Tiki"/>
    <property type="match status" value="1"/>
</dbReference>
<dbReference type="PANTHER" id="PTHR40590">
    <property type="entry name" value="CYTOPLASMIC PROTEIN-RELATED"/>
    <property type="match status" value="1"/>
</dbReference>
<name>A0A316GBZ9_9RHOB</name>
<feature type="signal peptide" evidence="1">
    <location>
        <begin position="1"/>
        <end position="23"/>
    </location>
</feature>
<dbReference type="PROSITE" id="PS51257">
    <property type="entry name" value="PROKAR_LIPOPROTEIN"/>
    <property type="match status" value="1"/>
</dbReference>
<evidence type="ECO:0008006" key="4">
    <source>
        <dbReference type="Google" id="ProtNLM"/>
    </source>
</evidence>
<dbReference type="AlphaFoldDB" id="A0A316GBZ9"/>
<evidence type="ECO:0000313" key="2">
    <source>
        <dbReference type="EMBL" id="PWK58438.1"/>
    </source>
</evidence>
<dbReference type="OrthoDB" id="9806326at2"/>
<dbReference type="RefSeq" id="WP_126918475.1">
    <property type="nucleotide sequence ID" value="NZ_CP034588.1"/>
</dbReference>
<evidence type="ECO:0000313" key="3">
    <source>
        <dbReference type="Proteomes" id="UP000245390"/>
    </source>
</evidence>
<dbReference type="InterPro" id="IPR002816">
    <property type="entry name" value="TraB/PrgY/GumN_fam"/>
</dbReference>
<evidence type="ECO:0000256" key="1">
    <source>
        <dbReference type="SAM" id="SignalP"/>
    </source>
</evidence>
<keyword evidence="1" id="KW-0732">Signal</keyword>
<protein>
    <recommendedName>
        <fullName evidence="4">TraB family protein</fullName>
    </recommendedName>
</protein>
<keyword evidence="3" id="KW-1185">Reference proteome</keyword>
<gene>
    <name evidence="2" type="ORF">C8D95_101252</name>
</gene>
<dbReference type="Pfam" id="PF01963">
    <property type="entry name" value="TraB_PrgY_gumN"/>
    <property type="match status" value="1"/>
</dbReference>
<proteinExistence type="predicted"/>
<dbReference type="EMBL" id="QGGV01000001">
    <property type="protein sequence ID" value="PWK58438.1"/>
    <property type="molecule type" value="Genomic_DNA"/>
</dbReference>
<organism evidence="2 3">
    <name type="scientific">Silicimonas algicola</name>
    <dbReference type="NCBI Taxonomy" id="1826607"/>
    <lineage>
        <taxon>Bacteria</taxon>
        <taxon>Pseudomonadati</taxon>
        <taxon>Pseudomonadota</taxon>
        <taxon>Alphaproteobacteria</taxon>
        <taxon>Rhodobacterales</taxon>
        <taxon>Paracoccaceae</taxon>
    </lineage>
</organism>
<dbReference type="InterPro" id="IPR047111">
    <property type="entry name" value="YbaP-like"/>
</dbReference>